<feature type="compositionally biased region" description="Low complexity" evidence="7">
    <location>
        <begin position="512"/>
        <end position="561"/>
    </location>
</feature>
<dbReference type="EMBL" id="JAGSYN010000194">
    <property type="protein sequence ID" value="KAG7661847.1"/>
    <property type="molecule type" value="Genomic_DNA"/>
</dbReference>
<dbReference type="PANTHER" id="PTHR45881">
    <property type="entry name" value="CHECKPOINT SUPPRESSOR 1-LIKE, ISOFORM A-RELATED"/>
    <property type="match status" value="1"/>
</dbReference>
<dbReference type="GO" id="GO:0005634">
    <property type="term" value="C:nucleus"/>
    <property type="evidence" value="ECO:0007669"/>
    <property type="project" value="UniProtKB-SubCell"/>
</dbReference>
<dbReference type="PROSITE" id="PS00658">
    <property type="entry name" value="FORK_HEAD_2"/>
    <property type="match status" value="1"/>
</dbReference>
<keyword evidence="11" id="KW-1185">Reference proteome</keyword>
<sequence>MSVSTPNNNNNNKRTIDQVVVGGGDGSDGNGNLLSLFDDPQDMVNAVISTLAMPQERTNVADTFANEKNLATEVQAYAKIAGTDWTYYVKSLAISIGRNTDVTSGTPGLVDIDLGPAKVVSRHHATITYNLDSRCWELKVMGRNGAKIDGSKVSAGTPTTGNVGHRLRSGSIIDIGGTQMMFILPDAPAEIMPKILEKSLLKYKQMQQNPIKRKNTNNGGCIPPSSSGGHLVNSFQIFDKVLTQSPSSVSATSLQNNLDQDLSKEESKDIKPPYSYATMITQAILSNPEGVMSLAEIYNWIASHYAYYKYSKTGWQNSIRHNLSLNKAFEKVPRRPNEPGKGMKWQISESYKQEFLNKISDGTISKTRRGSSVSRQLHLHLATHKHLPESQNYSKESSVSSLDQHQHQRQQQQQQRQQPQQQQQPDLQQAAMSAQQSIPKMGQAPGNPPASYPIPSNPMQPNPLSYISAGQPINNMYVPSSANANLGAARPYPGFQQPPLMYAPSIIQPGTTSSTSAPISQPQQQQSQFPQQSSLASPLRGQQPPSISTTITTATTNGGPADLTSTPKLPKVGSSTYNLPPPPPVPPVNATLATIAAAAASSATHSRSNSYNTNQLQDLSQLSTSTYQKSTQIGTDSHTSTAPSSGGELGGVNNNTNSTSPKKIGAIEAYTPERGSRSSAIGNTNNVNGGKLAPPGVNTNQSSPAFWNFVQFSTPNGQTPGRKDSDENGGQASPTLGRKNQNPGERGNESPFKKEGGDTGVASANSQQ</sequence>
<keyword evidence="5 6" id="KW-0539">Nucleus</keyword>
<evidence type="ECO:0000259" key="8">
    <source>
        <dbReference type="PROSITE" id="PS50006"/>
    </source>
</evidence>
<feature type="compositionally biased region" description="Pro residues" evidence="7">
    <location>
        <begin position="446"/>
        <end position="458"/>
    </location>
</feature>
<dbReference type="AlphaFoldDB" id="A0A8J5UJX9"/>
<evidence type="ECO:0000256" key="7">
    <source>
        <dbReference type="SAM" id="MobiDB-lite"/>
    </source>
</evidence>
<feature type="compositionally biased region" description="Polar residues" evidence="7">
    <location>
        <begin position="652"/>
        <end position="661"/>
    </location>
</feature>
<accession>A0A8J5UJX9</accession>
<dbReference type="GO" id="GO:0000981">
    <property type="term" value="F:DNA-binding transcription factor activity, RNA polymerase II-specific"/>
    <property type="evidence" value="ECO:0007669"/>
    <property type="project" value="TreeGrafter"/>
</dbReference>
<evidence type="ECO:0000313" key="10">
    <source>
        <dbReference type="EMBL" id="KAG7661847.1"/>
    </source>
</evidence>
<dbReference type="CDD" id="cd00059">
    <property type="entry name" value="FH_FOX"/>
    <property type="match status" value="1"/>
</dbReference>
<dbReference type="PROSITE" id="PS50039">
    <property type="entry name" value="FORK_HEAD_3"/>
    <property type="match status" value="1"/>
</dbReference>
<comment type="subcellular location">
    <subcellularLocation>
        <location evidence="1 6">Nucleus</location>
    </subcellularLocation>
</comment>
<evidence type="ECO:0000256" key="4">
    <source>
        <dbReference type="ARBA" id="ARBA00023163"/>
    </source>
</evidence>
<feature type="region of interest" description="Disordered" evidence="7">
    <location>
        <begin position="384"/>
        <end position="458"/>
    </location>
</feature>
<feature type="region of interest" description="Disordered" evidence="7">
    <location>
        <begin position="627"/>
        <end position="768"/>
    </location>
</feature>
<dbReference type="PANTHER" id="PTHR45881:SF1">
    <property type="entry name" value="FORK HEAD PROTEIN HOMOLOG 2"/>
    <property type="match status" value="1"/>
</dbReference>
<feature type="compositionally biased region" description="Polar residues" evidence="7">
    <location>
        <begin position="677"/>
        <end position="688"/>
    </location>
</feature>
<evidence type="ECO:0000256" key="5">
    <source>
        <dbReference type="ARBA" id="ARBA00023242"/>
    </source>
</evidence>
<evidence type="ECO:0000256" key="3">
    <source>
        <dbReference type="ARBA" id="ARBA00023125"/>
    </source>
</evidence>
<evidence type="ECO:0000256" key="1">
    <source>
        <dbReference type="ARBA" id="ARBA00004123"/>
    </source>
</evidence>
<evidence type="ECO:0000259" key="9">
    <source>
        <dbReference type="PROSITE" id="PS50039"/>
    </source>
</evidence>
<feature type="DNA-binding region" description="Fork-head" evidence="6">
    <location>
        <begin position="271"/>
        <end position="369"/>
    </location>
</feature>
<dbReference type="GO" id="GO:2000221">
    <property type="term" value="P:negative regulation of pseudohyphal growth"/>
    <property type="evidence" value="ECO:0007669"/>
    <property type="project" value="UniProtKB-ARBA"/>
</dbReference>
<feature type="compositionally biased region" description="Basic and acidic residues" evidence="7">
    <location>
        <begin position="746"/>
        <end position="757"/>
    </location>
</feature>
<feature type="domain" description="FHA" evidence="8">
    <location>
        <begin position="94"/>
        <end position="153"/>
    </location>
</feature>
<feature type="region of interest" description="Disordered" evidence="7">
    <location>
        <begin position="501"/>
        <end position="585"/>
    </location>
</feature>
<comment type="caution">
    <text evidence="10">The sequence shown here is derived from an EMBL/GenBank/DDBJ whole genome shotgun (WGS) entry which is preliminary data.</text>
</comment>
<dbReference type="GO" id="GO:0000978">
    <property type="term" value="F:RNA polymerase II cis-regulatory region sequence-specific DNA binding"/>
    <property type="evidence" value="ECO:0007669"/>
    <property type="project" value="TreeGrafter"/>
</dbReference>
<dbReference type="FunFam" id="1.10.10.10:FF:000030">
    <property type="entry name" value="Forkhead box protein K2"/>
    <property type="match status" value="1"/>
</dbReference>
<dbReference type="PROSITE" id="PS50006">
    <property type="entry name" value="FHA_DOMAIN"/>
    <property type="match status" value="1"/>
</dbReference>
<keyword evidence="4" id="KW-0804">Transcription</keyword>
<evidence type="ECO:0000256" key="6">
    <source>
        <dbReference type="PROSITE-ProRule" id="PRU00089"/>
    </source>
</evidence>
<dbReference type="Proteomes" id="UP000694255">
    <property type="component" value="Unassembled WGS sequence"/>
</dbReference>
<dbReference type="OrthoDB" id="5954824at2759"/>
<name>A0A8J5UJX9_9ASCO</name>
<dbReference type="PROSITE" id="PS00657">
    <property type="entry name" value="FORK_HEAD_1"/>
    <property type="match status" value="1"/>
</dbReference>
<dbReference type="Pfam" id="PF00498">
    <property type="entry name" value="FHA"/>
    <property type="match status" value="1"/>
</dbReference>
<protein>
    <submittedName>
        <fullName evidence="10">FKH2</fullName>
    </submittedName>
</protein>
<feature type="compositionally biased region" description="Polar residues" evidence="7">
    <location>
        <begin position="728"/>
        <end position="743"/>
    </location>
</feature>
<reference evidence="10 11" key="1">
    <citation type="journal article" date="2021" name="DNA Res.">
        <title>Genome analysis of Candida subhashii reveals its hybrid nature and dual mitochondrial genome conformations.</title>
        <authorList>
            <person name="Mixao V."/>
            <person name="Hegedusova E."/>
            <person name="Saus E."/>
            <person name="Pryszcz L.P."/>
            <person name="Cillingova A."/>
            <person name="Nosek J."/>
            <person name="Gabaldon T."/>
        </authorList>
    </citation>
    <scope>NUCLEOTIDE SEQUENCE [LARGE SCALE GENOMIC DNA]</scope>
    <source>
        <strain evidence="10 11">CBS 10753</strain>
    </source>
</reference>
<gene>
    <name evidence="10" type="ORF">J8A68_004646</name>
</gene>
<feature type="compositionally biased region" description="Polar residues" evidence="7">
    <location>
        <begin position="627"/>
        <end position="644"/>
    </location>
</feature>
<keyword evidence="3 6" id="KW-0238">DNA-binding</keyword>
<dbReference type="InterPro" id="IPR000253">
    <property type="entry name" value="FHA_dom"/>
</dbReference>
<feature type="compositionally biased region" description="Low complexity" evidence="7">
    <location>
        <begin position="409"/>
        <end position="429"/>
    </location>
</feature>
<feature type="compositionally biased region" description="Polar residues" evidence="7">
    <location>
        <begin position="389"/>
        <end position="401"/>
    </location>
</feature>
<feature type="domain" description="Fork-head" evidence="9">
    <location>
        <begin position="271"/>
        <end position="369"/>
    </location>
</feature>
<dbReference type="Pfam" id="PF00250">
    <property type="entry name" value="Forkhead"/>
    <property type="match status" value="1"/>
</dbReference>
<organism evidence="10 11">
    <name type="scientific">[Candida] subhashii</name>
    <dbReference type="NCBI Taxonomy" id="561895"/>
    <lineage>
        <taxon>Eukaryota</taxon>
        <taxon>Fungi</taxon>
        <taxon>Dikarya</taxon>
        <taxon>Ascomycota</taxon>
        <taxon>Saccharomycotina</taxon>
        <taxon>Pichiomycetes</taxon>
        <taxon>Debaryomycetaceae</taxon>
        <taxon>Spathaspora</taxon>
    </lineage>
</organism>
<evidence type="ECO:0000256" key="2">
    <source>
        <dbReference type="ARBA" id="ARBA00023015"/>
    </source>
</evidence>
<dbReference type="InterPro" id="IPR001766">
    <property type="entry name" value="Fork_head_dom"/>
</dbReference>
<keyword evidence="2" id="KW-0805">Transcription regulation</keyword>
<dbReference type="RefSeq" id="XP_049262080.1">
    <property type="nucleotide sequence ID" value="XM_049408627.1"/>
</dbReference>
<feature type="compositionally biased region" description="Polar residues" evidence="7">
    <location>
        <begin position="563"/>
        <end position="578"/>
    </location>
</feature>
<proteinExistence type="predicted"/>
<dbReference type="GeneID" id="73471446"/>
<feature type="compositionally biased region" description="Polar residues" evidence="7">
    <location>
        <begin position="697"/>
        <end position="719"/>
    </location>
</feature>
<dbReference type="InterPro" id="IPR030456">
    <property type="entry name" value="TF_fork_head_CS_2"/>
</dbReference>
<dbReference type="CDD" id="cd22701">
    <property type="entry name" value="FHA_FKH1-like"/>
    <property type="match status" value="1"/>
</dbReference>
<dbReference type="SMART" id="SM00339">
    <property type="entry name" value="FH"/>
    <property type="match status" value="1"/>
</dbReference>
<dbReference type="SMART" id="SM00240">
    <property type="entry name" value="FHA"/>
    <property type="match status" value="1"/>
</dbReference>
<evidence type="ECO:0000313" key="11">
    <source>
        <dbReference type="Proteomes" id="UP000694255"/>
    </source>
</evidence>
<dbReference type="InterPro" id="IPR018122">
    <property type="entry name" value="TF_fork_head_CS_1"/>
</dbReference>